<feature type="non-terminal residue" evidence="1">
    <location>
        <position position="90"/>
    </location>
</feature>
<gene>
    <name evidence="1" type="ORF">PIB30_112382</name>
</gene>
<reference evidence="1 2" key="1">
    <citation type="journal article" date="2023" name="Plants (Basel)">
        <title>Bridging the Gap: Combining Genomics and Transcriptomics Approaches to Understand Stylosanthes scabra, an Orphan Legume from the Brazilian Caatinga.</title>
        <authorList>
            <person name="Ferreira-Neto J.R.C."/>
            <person name="da Silva M.D."/>
            <person name="Binneck E."/>
            <person name="de Melo N.F."/>
            <person name="da Silva R.H."/>
            <person name="de Melo A.L.T.M."/>
            <person name="Pandolfi V."/>
            <person name="Bustamante F.O."/>
            <person name="Brasileiro-Vidal A.C."/>
            <person name="Benko-Iseppon A.M."/>
        </authorList>
    </citation>
    <scope>NUCLEOTIDE SEQUENCE [LARGE SCALE GENOMIC DNA]</scope>
    <source>
        <tissue evidence="1">Leaves</tissue>
    </source>
</reference>
<evidence type="ECO:0000313" key="1">
    <source>
        <dbReference type="EMBL" id="MED6203107.1"/>
    </source>
</evidence>
<dbReference type="EMBL" id="JASCZI010219426">
    <property type="protein sequence ID" value="MED6203107.1"/>
    <property type="molecule type" value="Genomic_DNA"/>
</dbReference>
<keyword evidence="2" id="KW-1185">Reference proteome</keyword>
<protein>
    <submittedName>
        <fullName evidence="1">Uncharacterized protein</fullName>
    </submittedName>
</protein>
<accession>A0ABU6XZE7</accession>
<evidence type="ECO:0000313" key="2">
    <source>
        <dbReference type="Proteomes" id="UP001341840"/>
    </source>
</evidence>
<organism evidence="1 2">
    <name type="scientific">Stylosanthes scabra</name>
    <dbReference type="NCBI Taxonomy" id="79078"/>
    <lineage>
        <taxon>Eukaryota</taxon>
        <taxon>Viridiplantae</taxon>
        <taxon>Streptophyta</taxon>
        <taxon>Embryophyta</taxon>
        <taxon>Tracheophyta</taxon>
        <taxon>Spermatophyta</taxon>
        <taxon>Magnoliopsida</taxon>
        <taxon>eudicotyledons</taxon>
        <taxon>Gunneridae</taxon>
        <taxon>Pentapetalae</taxon>
        <taxon>rosids</taxon>
        <taxon>fabids</taxon>
        <taxon>Fabales</taxon>
        <taxon>Fabaceae</taxon>
        <taxon>Papilionoideae</taxon>
        <taxon>50 kb inversion clade</taxon>
        <taxon>dalbergioids sensu lato</taxon>
        <taxon>Dalbergieae</taxon>
        <taxon>Pterocarpus clade</taxon>
        <taxon>Stylosanthes</taxon>
    </lineage>
</organism>
<proteinExistence type="predicted"/>
<dbReference type="Proteomes" id="UP001341840">
    <property type="component" value="Unassembled WGS sequence"/>
</dbReference>
<name>A0ABU6XZE7_9FABA</name>
<comment type="caution">
    <text evidence="1">The sequence shown here is derived from an EMBL/GenBank/DDBJ whole genome shotgun (WGS) entry which is preliminary data.</text>
</comment>
<feature type="non-terminal residue" evidence="1">
    <location>
        <position position="1"/>
    </location>
</feature>
<sequence>IAGVRLRWLGCTGTFAERPTGTSSRSRGHCSSYRVGYSGGFRASDRMASINSDGRCLRPYKDPPWDLCVRFLPVSIYECHRFLLRHPCLP</sequence>